<dbReference type="GO" id="GO:0044718">
    <property type="term" value="P:siderophore transmembrane transport"/>
    <property type="evidence" value="ECO:0007669"/>
    <property type="project" value="TreeGrafter"/>
</dbReference>
<dbReference type="PROSITE" id="PS52016">
    <property type="entry name" value="TONB_DEPENDENT_REC_3"/>
    <property type="match status" value="1"/>
</dbReference>
<dbReference type="InterPro" id="IPR036942">
    <property type="entry name" value="Beta-barrel_TonB_sf"/>
</dbReference>
<keyword evidence="14" id="KW-1185">Reference proteome</keyword>
<dbReference type="InterPro" id="IPR012910">
    <property type="entry name" value="Plug_dom"/>
</dbReference>
<dbReference type="AlphaFoldDB" id="A0A9Q5DAU4"/>
<feature type="chain" id="PRO_5040385118" evidence="10">
    <location>
        <begin position="19"/>
        <end position="679"/>
    </location>
</feature>
<keyword evidence="4 8" id="KW-0812">Transmembrane</keyword>
<dbReference type="PANTHER" id="PTHR30069">
    <property type="entry name" value="TONB-DEPENDENT OUTER MEMBRANE RECEPTOR"/>
    <property type="match status" value="1"/>
</dbReference>
<dbReference type="GO" id="GO:0015344">
    <property type="term" value="F:siderophore uptake transmembrane transporter activity"/>
    <property type="evidence" value="ECO:0007669"/>
    <property type="project" value="TreeGrafter"/>
</dbReference>
<keyword evidence="3 8" id="KW-1134">Transmembrane beta strand</keyword>
<feature type="domain" description="TonB-dependent receptor plug" evidence="12">
    <location>
        <begin position="43"/>
        <end position="152"/>
    </location>
</feature>
<evidence type="ECO:0000256" key="1">
    <source>
        <dbReference type="ARBA" id="ARBA00004571"/>
    </source>
</evidence>
<evidence type="ECO:0000256" key="9">
    <source>
        <dbReference type="RuleBase" id="RU003357"/>
    </source>
</evidence>
<evidence type="ECO:0000256" key="5">
    <source>
        <dbReference type="ARBA" id="ARBA00023077"/>
    </source>
</evidence>
<evidence type="ECO:0000259" key="11">
    <source>
        <dbReference type="Pfam" id="PF00593"/>
    </source>
</evidence>
<feature type="signal peptide" evidence="10">
    <location>
        <begin position="1"/>
        <end position="18"/>
    </location>
</feature>
<dbReference type="GO" id="GO:0009279">
    <property type="term" value="C:cell outer membrane"/>
    <property type="evidence" value="ECO:0007669"/>
    <property type="project" value="UniProtKB-SubCell"/>
</dbReference>
<dbReference type="PANTHER" id="PTHR30069:SF36">
    <property type="entry name" value="BLL6948 PROTEIN"/>
    <property type="match status" value="1"/>
</dbReference>
<dbReference type="Pfam" id="PF00593">
    <property type="entry name" value="TonB_dep_Rec_b-barrel"/>
    <property type="match status" value="1"/>
</dbReference>
<dbReference type="EMBL" id="RIAR02000001">
    <property type="protein sequence ID" value="NSL87102.1"/>
    <property type="molecule type" value="Genomic_DNA"/>
</dbReference>
<reference evidence="13" key="1">
    <citation type="submission" date="2020-05" db="EMBL/GenBank/DDBJ databases">
        <title>Chitinophaga laudate sp. nov., isolated from a tropical peat swamp.</title>
        <authorList>
            <person name="Goh C.B.S."/>
            <person name="Lee M.S."/>
            <person name="Parimannan S."/>
            <person name="Pasbakhsh P."/>
            <person name="Yule C.M."/>
            <person name="Rajandas H."/>
            <person name="Loke S."/>
            <person name="Croft L."/>
            <person name="Tan J.B.L."/>
        </authorList>
    </citation>
    <scope>NUCLEOTIDE SEQUENCE</scope>
    <source>
        <strain evidence="13">Mgbs1</strain>
    </source>
</reference>
<keyword evidence="6 8" id="KW-0472">Membrane</keyword>
<organism evidence="13 14">
    <name type="scientific">Chitinophaga solisilvae</name>
    <dbReference type="NCBI Taxonomy" id="1233460"/>
    <lineage>
        <taxon>Bacteria</taxon>
        <taxon>Pseudomonadati</taxon>
        <taxon>Bacteroidota</taxon>
        <taxon>Chitinophagia</taxon>
        <taxon>Chitinophagales</taxon>
        <taxon>Chitinophagaceae</taxon>
        <taxon>Chitinophaga</taxon>
    </lineage>
</organism>
<evidence type="ECO:0000256" key="6">
    <source>
        <dbReference type="ARBA" id="ARBA00023136"/>
    </source>
</evidence>
<dbReference type="Proteomes" id="UP000281028">
    <property type="component" value="Unassembled WGS sequence"/>
</dbReference>
<keyword evidence="10" id="KW-0732">Signal</keyword>
<comment type="similarity">
    <text evidence="8 9">Belongs to the TonB-dependent receptor family.</text>
</comment>
<evidence type="ECO:0000256" key="4">
    <source>
        <dbReference type="ARBA" id="ARBA00022692"/>
    </source>
</evidence>
<dbReference type="Pfam" id="PF07715">
    <property type="entry name" value="Plug"/>
    <property type="match status" value="1"/>
</dbReference>
<proteinExistence type="inferred from homology"/>
<dbReference type="OrthoDB" id="99480at2"/>
<dbReference type="SUPFAM" id="SSF56935">
    <property type="entry name" value="Porins"/>
    <property type="match status" value="1"/>
</dbReference>
<evidence type="ECO:0000256" key="3">
    <source>
        <dbReference type="ARBA" id="ARBA00022452"/>
    </source>
</evidence>
<evidence type="ECO:0000313" key="13">
    <source>
        <dbReference type="EMBL" id="NSL87102.1"/>
    </source>
</evidence>
<evidence type="ECO:0000256" key="10">
    <source>
        <dbReference type="SAM" id="SignalP"/>
    </source>
</evidence>
<evidence type="ECO:0000256" key="7">
    <source>
        <dbReference type="ARBA" id="ARBA00023237"/>
    </source>
</evidence>
<accession>A0A9Q5DAU4</accession>
<dbReference type="InterPro" id="IPR000531">
    <property type="entry name" value="Beta-barrel_TonB"/>
</dbReference>
<gene>
    <name evidence="13" type="ORF">ECE50_009690</name>
</gene>
<dbReference type="Gene3D" id="2.170.130.10">
    <property type="entry name" value="TonB-dependent receptor, plug domain"/>
    <property type="match status" value="1"/>
</dbReference>
<keyword evidence="2 8" id="KW-0813">Transport</keyword>
<protein>
    <submittedName>
        <fullName evidence="13">TonB-dependent receptor</fullName>
    </submittedName>
</protein>
<evidence type="ECO:0000313" key="14">
    <source>
        <dbReference type="Proteomes" id="UP000281028"/>
    </source>
</evidence>
<keyword evidence="7 8" id="KW-0998">Cell outer membrane</keyword>
<evidence type="ECO:0000256" key="8">
    <source>
        <dbReference type="PROSITE-ProRule" id="PRU01360"/>
    </source>
</evidence>
<evidence type="ECO:0000259" key="12">
    <source>
        <dbReference type="Pfam" id="PF07715"/>
    </source>
</evidence>
<keyword evidence="5 9" id="KW-0798">TonB box</keyword>
<dbReference type="InterPro" id="IPR039426">
    <property type="entry name" value="TonB-dep_rcpt-like"/>
</dbReference>
<dbReference type="Gene3D" id="2.40.170.20">
    <property type="entry name" value="TonB-dependent receptor, beta-barrel domain"/>
    <property type="match status" value="1"/>
</dbReference>
<dbReference type="InterPro" id="IPR037066">
    <property type="entry name" value="Plug_dom_sf"/>
</dbReference>
<keyword evidence="13" id="KW-0675">Receptor</keyword>
<comment type="subcellular location">
    <subcellularLocation>
        <location evidence="1 8">Cell outer membrane</location>
        <topology evidence="1 8">Multi-pass membrane protein</topology>
    </subcellularLocation>
</comment>
<evidence type="ECO:0000256" key="2">
    <source>
        <dbReference type="ARBA" id="ARBA00022448"/>
    </source>
</evidence>
<comment type="caution">
    <text evidence="13">The sequence shown here is derived from an EMBL/GenBank/DDBJ whole genome shotgun (WGS) entry which is preliminary data.</text>
</comment>
<sequence length="679" mass="76385">MRIVYLSVLSLLSVRAFAQRNKTNDSLQQRILNLKAVDVTGSTDKSAHMLSKIDLQLQPVKSAQDLLRTVPGLFIAQHAGGGKAEQILVRGIDNDHGTDFGIFVDGVPVNLPNHAHGQGYADMHFLIPEVIGGAAYYKGPYEASQGDFTNAGAAVYTSFYRPDNQFVKLEYGQFNTARATTLLRLLDHQPEAGKRDQNAYVAADYTYTNSYFDNSQQFKRFNALGRYNIAVNRNNTLSLIVSGFTSSWNASGQVPLRAIEDGTLPRFGSVDPSEGGKTSRLNANLQWETKLSDRSVMKQQAYYVRNLFDLWSNFTFYKEDTDNGDEIRQWEKRDLFGYKNTWQHQGRVGAATLESEIGAGARIDLVNLGREHVKERSFLSNEDSSRADIANYSLYVSETLRWANGWSVNMGLRNDLFSFRLRDHLQPDNNGRRTAFRLSPKLNICYDIAPSISLFAKAGMGFHSNYANVAVHNGQENAVPRSYGSDIGANFKLCSRVLISATWWWLQSDAEYRFIADDGSYENVGRATRTGVDVAVRYHIIRQLWADVNVNYARPRLMDAPAKENYIPFAPVITSTGGITWQSVKGLNAGIRYRYMGKRAAIEDNSVQSAAYFLTDAVVKYQFRRFELGLSAENVFNTKWAEAQFYDESQLKEEKAPVMDFHITPGTPFCLRGSITVKF</sequence>
<feature type="domain" description="TonB-dependent receptor-like beta-barrel" evidence="11">
    <location>
        <begin position="245"/>
        <end position="635"/>
    </location>
</feature>
<name>A0A9Q5DAU4_9BACT</name>